<keyword evidence="3" id="KW-1185">Reference proteome</keyword>
<dbReference type="InterPro" id="IPR016187">
    <property type="entry name" value="CTDL_fold"/>
</dbReference>
<dbReference type="AlphaFoldDB" id="A0AA88XXE0"/>
<dbReference type="EMBL" id="VSWD01000013">
    <property type="protein sequence ID" value="KAK3084957.1"/>
    <property type="molecule type" value="Genomic_DNA"/>
</dbReference>
<protein>
    <recommendedName>
        <fullName evidence="1">C-type lectin domain-containing protein</fullName>
    </recommendedName>
</protein>
<organism evidence="2 3">
    <name type="scientific">Pinctada imbricata</name>
    <name type="common">Atlantic pearl-oyster</name>
    <name type="synonym">Pinctada martensii</name>
    <dbReference type="NCBI Taxonomy" id="66713"/>
    <lineage>
        <taxon>Eukaryota</taxon>
        <taxon>Metazoa</taxon>
        <taxon>Spiralia</taxon>
        <taxon>Lophotrochozoa</taxon>
        <taxon>Mollusca</taxon>
        <taxon>Bivalvia</taxon>
        <taxon>Autobranchia</taxon>
        <taxon>Pteriomorphia</taxon>
        <taxon>Pterioida</taxon>
        <taxon>Pterioidea</taxon>
        <taxon>Pteriidae</taxon>
        <taxon>Pinctada</taxon>
    </lineage>
</organism>
<comment type="caution">
    <text evidence="2">The sequence shown here is derived from an EMBL/GenBank/DDBJ whole genome shotgun (WGS) entry which is preliminary data.</text>
</comment>
<gene>
    <name evidence="2" type="ORF">FSP39_022066</name>
</gene>
<evidence type="ECO:0000313" key="3">
    <source>
        <dbReference type="Proteomes" id="UP001186944"/>
    </source>
</evidence>
<dbReference type="PROSITE" id="PS50041">
    <property type="entry name" value="C_TYPE_LECTIN_2"/>
    <property type="match status" value="1"/>
</dbReference>
<evidence type="ECO:0000259" key="1">
    <source>
        <dbReference type="PROSITE" id="PS50041"/>
    </source>
</evidence>
<dbReference type="Pfam" id="PF00059">
    <property type="entry name" value="Lectin_C"/>
    <property type="match status" value="1"/>
</dbReference>
<dbReference type="InterPro" id="IPR001304">
    <property type="entry name" value="C-type_lectin-like"/>
</dbReference>
<dbReference type="CDD" id="cd00037">
    <property type="entry name" value="CLECT"/>
    <property type="match status" value="1"/>
</dbReference>
<dbReference type="InterPro" id="IPR016186">
    <property type="entry name" value="C-type_lectin-like/link_sf"/>
</dbReference>
<name>A0AA88XXE0_PINIB</name>
<dbReference type="Gene3D" id="3.10.100.10">
    <property type="entry name" value="Mannose-Binding Protein A, subunit A"/>
    <property type="match status" value="1"/>
</dbReference>
<reference evidence="2" key="1">
    <citation type="submission" date="2019-08" db="EMBL/GenBank/DDBJ databases">
        <title>The improved chromosome-level genome for the pearl oyster Pinctada fucata martensii using PacBio sequencing and Hi-C.</title>
        <authorList>
            <person name="Zheng Z."/>
        </authorList>
    </citation>
    <scope>NUCLEOTIDE SEQUENCE</scope>
    <source>
        <strain evidence="2">ZZ-2019</strain>
        <tissue evidence="2">Adductor muscle</tissue>
    </source>
</reference>
<sequence>NSTEGTWIGLRSEGNKSFKWIDGTVATDVPWDKNDPSFNEVSCAALHPFRARIRDNMCSKARYCLCGG</sequence>
<feature type="non-terminal residue" evidence="2">
    <location>
        <position position="1"/>
    </location>
</feature>
<dbReference type="Proteomes" id="UP001186944">
    <property type="component" value="Unassembled WGS sequence"/>
</dbReference>
<dbReference type="SUPFAM" id="SSF56436">
    <property type="entry name" value="C-type lectin-like"/>
    <property type="match status" value="1"/>
</dbReference>
<evidence type="ECO:0000313" key="2">
    <source>
        <dbReference type="EMBL" id="KAK3084957.1"/>
    </source>
</evidence>
<feature type="domain" description="C-type lectin" evidence="1">
    <location>
        <begin position="1"/>
        <end position="67"/>
    </location>
</feature>
<accession>A0AA88XXE0</accession>
<proteinExistence type="predicted"/>